<dbReference type="EMBL" id="KV784354">
    <property type="protein sequence ID" value="OEU20703.1"/>
    <property type="molecule type" value="Genomic_DNA"/>
</dbReference>
<proteinExistence type="predicted"/>
<sequence length="229" mass="25167">MHEARGSFSVDLLEGVVETVETRKKALWKAHGWCAALAWGILSPIAIGAAILRKWFPDGLWLKIHQYLNLLVVLLTIAAFAFGVAAIIEETPAGGNPRHFNAEPYPHRTIGLIVFVLVLFQLGSGQFRPNTPGKGEDKTRIRSSWEILHRVLGISLLAASWYQVQSGLQIYQTLFVDSATNLSSIFWGIVGAISGLIALGFVVIQIKGDKDDDSDSNQNEEKNSNEDSI</sequence>
<feature type="transmembrane region" description="Helical" evidence="8">
    <location>
        <begin position="30"/>
        <end position="55"/>
    </location>
</feature>
<feature type="compositionally biased region" description="Basic and acidic residues" evidence="7">
    <location>
        <begin position="219"/>
        <end position="229"/>
    </location>
</feature>
<evidence type="ECO:0000256" key="6">
    <source>
        <dbReference type="ARBA" id="ARBA00023136"/>
    </source>
</evidence>
<dbReference type="CDD" id="cd08760">
    <property type="entry name" value="Cyt_b561_FRRS1_like"/>
    <property type="match status" value="1"/>
</dbReference>
<dbReference type="PROSITE" id="PS50939">
    <property type="entry name" value="CYTOCHROME_B561"/>
    <property type="match status" value="1"/>
</dbReference>
<evidence type="ECO:0000256" key="8">
    <source>
        <dbReference type="SAM" id="Phobius"/>
    </source>
</evidence>
<keyword evidence="6 8" id="KW-0472">Membrane</keyword>
<feature type="region of interest" description="Disordered" evidence="7">
    <location>
        <begin position="209"/>
        <end position="229"/>
    </location>
</feature>
<feature type="transmembrane region" description="Helical" evidence="8">
    <location>
        <begin position="147"/>
        <end position="164"/>
    </location>
</feature>
<dbReference type="InterPro" id="IPR006593">
    <property type="entry name" value="Cyt_b561/ferric_Rdtase_TM"/>
</dbReference>
<evidence type="ECO:0000259" key="9">
    <source>
        <dbReference type="PROSITE" id="PS50939"/>
    </source>
</evidence>
<name>A0A1E7FS92_9STRA</name>
<dbReference type="InParanoid" id="A0A1E7FS92"/>
<gene>
    <name evidence="10" type="ORF">FRACYDRAFT_167135</name>
</gene>
<keyword evidence="4" id="KW-0249">Electron transport</keyword>
<evidence type="ECO:0000256" key="5">
    <source>
        <dbReference type="ARBA" id="ARBA00022989"/>
    </source>
</evidence>
<evidence type="ECO:0000313" key="11">
    <source>
        <dbReference type="Proteomes" id="UP000095751"/>
    </source>
</evidence>
<dbReference type="PANTHER" id="PTHR47281:SF1">
    <property type="entry name" value="OS09G0557700 PROTEIN"/>
    <property type="match status" value="1"/>
</dbReference>
<organism evidence="10 11">
    <name type="scientific">Fragilariopsis cylindrus CCMP1102</name>
    <dbReference type="NCBI Taxonomy" id="635003"/>
    <lineage>
        <taxon>Eukaryota</taxon>
        <taxon>Sar</taxon>
        <taxon>Stramenopiles</taxon>
        <taxon>Ochrophyta</taxon>
        <taxon>Bacillariophyta</taxon>
        <taxon>Bacillariophyceae</taxon>
        <taxon>Bacillariophycidae</taxon>
        <taxon>Bacillariales</taxon>
        <taxon>Bacillariaceae</taxon>
        <taxon>Fragilariopsis</taxon>
    </lineage>
</organism>
<dbReference type="AlphaFoldDB" id="A0A1E7FS92"/>
<evidence type="ECO:0000313" key="10">
    <source>
        <dbReference type="EMBL" id="OEU20703.1"/>
    </source>
</evidence>
<dbReference type="InterPro" id="IPR045879">
    <property type="entry name" value="B561A"/>
</dbReference>
<dbReference type="PANTHER" id="PTHR47281">
    <property type="entry name" value="OS09G0557700 PROTEIN"/>
    <property type="match status" value="1"/>
</dbReference>
<feature type="transmembrane region" description="Helical" evidence="8">
    <location>
        <begin position="67"/>
        <end position="88"/>
    </location>
</feature>
<keyword evidence="5 8" id="KW-1133">Transmembrane helix</keyword>
<dbReference type="Gene3D" id="1.20.120.1770">
    <property type="match status" value="1"/>
</dbReference>
<reference evidence="10 11" key="1">
    <citation type="submission" date="2016-09" db="EMBL/GenBank/DDBJ databases">
        <title>Extensive genetic diversity and differential bi-allelic expression allows diatom success in the polar Southern Ocean.</title>
        <authorList>
            <consortium name="DOE Joint Genome Institute"/>
            <person name="Mock T."/>
            <person name="Otillar R.P."/>
            <person name="Strauss J."/>
            <person name="Dupont C."/>
            <person name="Frickenhaus S."/>
            <person name="Maumus F."/>
            <person name="Mcmullan M."/>
            <person name="Sanges R."/>
            <person name="Schmutz J."/>
            <person name="Toseland A."/>
            <person name="Valas R."/>
            <person name="Veluchamy A."/>
            <person name="Ward B.J."/>
            <person name="Allen A."/>
            <person name="Barry K."/>
            <person name="Falciatore A."/>
            <person name="Ferrante M."/>
            <person name="Fortunato A.E."/>
            <person name="Gloeckner G."/>
            <person name="Gruber A."/>
            <person name="Hipkin R."/>
            <person name="Janech M."/>
            <person name="Kroth P."/>
            <person name="Leese F."/>
            <person name="Lindquist E."/>
            <person name="Lyon B.R."/>
            <person name="Martin J."/>
            <person name="Mayer C."/>
            <person name="Parker M."/>
            <person name="Quesneville H."/>
            <person name="Raymond J."/>
            <person name="Uhlig C."/>
            <person name="Valentin K.U."/>
            <person name="Worden A.Z."/>
            <person name="Armbrust E.V."/>
            <person name="Bowler C."/>
            <person name="Green B."/>
            <person name="Moulton V."/>
            <person name="Van Oosterhout C."/>
            <person name="Grigoriev I."/>
        </authorList>
    </citation>
    <scope>NUCLEOTIDE SEQUENCE [LARGE SCALE GENOMIC DNA]</scope>
    <source>
        <strain evidence="10 11">CCMP1102</strain>
    </source>
</reference>
<keyword evidence="11" id="KW-1185">Reference proteome</keyword>
<evidence type="ECO:0000256" key="1">
    <source>
        <dbReference type="ARBA" id="ARBA00004370"/>
    </source>
</evidence>
<dbReference type="KEGG" id="fcy:FRACYDRAFT_167135"/>
<accession>A0A1E7FS92</accession>
<dbReference type="SMART" id="SM00665">
    <property type="entry name" value="B561"/>
    <property type="match status" value="1"/>
</dbReference>
<dbReference type="Proteomes" id="UP000095751">
    <property type="component" value="Unassembled WGS sequence"/>
</dbReference>
<dbReference type="OrthoDB" id="48754at2759"/>
<evidence type="ECO:0000256" key="2">
    <source>
        <dbReference type="ARBA" id="ARBA00022448"/>
    </source>
</evidence>
<keyword evidence="2" id="KW-0813">Transport</keyword>
<keyword evidence="3 8" id="KW-0812">Transmembrane</keyword>
<feature type="domain" description="Cytochrome b561" evidence="9">
    <location>
        <begin position="1"/>
        <end position="210"/>
    </location>
</feature>
<feature type="transmembrane region" description="Helical" evidence="8">
    <location>
        <begin position="184"/>
        <end position="204"/>
    </location>
</feature>
<feature type="transmembrane region" description="Helical" evidence="8">
    <location>
        <begin position="108"/>
        <end position="127"/>
    </location>
</feature>
<protein>
    <recommendedName>
        <fullName evidence="9">Cytochrome b561 domain-containing protein</fullName>
    </recommendedName>
</protein>
<evidence type="ECO:0000256" key="3">
    <source>
        <dbReference type="ARBA" id="ARBA00022692"/>
    </source>
</evidence>
<evidence type="ECO:0000256" key="7">
    <source>
        <dbReference type="SAM" id="MobiDB-lite"/>
    </source>
</evidence>
<evidence type="ECO:0000256" key="4">
    <source>
        <dbReference type="ARBA" id="ARBA00022982"/>
    </source>
</evidence>
<dbReference type="GO" id="GO:0016020">
    <property type="term" value="C:membrane"/>
    <property type="evidence" value="ECO:0007669"/>
    <property type="project" value="UniProtKB-SubCell"/>
</dbReference>
<comment type="subcellular location">
    <subcellularLocation>
        <location evidence="1">Membrane</location>
    </subcellularLocation>
</comment>